<dbReference type="PANTHER" id="PTHR12709:SF4">
    <property type="entry name" value="DNA-DIRECTED RNA POLYMERASE II SUBUNIT RPB7"/>
    <property type="match status" value="1"/>
</dbReference>
<keyword evidence="3" id="KW-0804">Transcription</keyword>
<evidence type="ECO:0000313" key="6">
    <source>
        <dbReference type="Proteomes" id="UP001281761"/>
    </source>
</evidence>
<dbReference type="GO" id="GO:0000428">
    <property type="term" value="C:DNA-directed RNA polymerase complex"/>
    <property type="evidence" value="ECO:0007669"/>
    <property type="project" value="UniProtKB-KW"/>
</dbReference>
<keyword evidence="2 5" id="KW-0240">DNA-directed RNA polymerase</keyword>
<gene>
    <name evidence="5" type="ORF">BLNAU_66</name>
</gene>
<dbReference type="SUPFAM" id="SSF88798">
    <property type="entry name" value="N-terminal, heterodimerisation domain of RBP7 (RpoE)"/>
    <property type="match status" value="1"/>
</dbReference>
<dbReference type="EMBL" id="JARBJD010000001">
    <property type="protein sequence ID" value="KAK2964766.1"/>
    <property type="molecule type" value="Genomic_DNA"/>
</dbReference>
<comment type="caution">
    <text evidence="5">The sequence shown here is derived from an EMBL/GenBank/DDBJ whole genome shotgun (WGS) entry which is preliminary data.</text>
</comment>
<feature type="domain" description="RNA polymerase Rpb7-like N-terminal" evidence="4">
    <location>
        <begin position="9"/>
        <end position="64"/>
    </location>
</feature>
<evidence type="ECO:0000259" key="4">
    <source>
        <dbReference type="Pfam" id="PF03876"/>
    </source>
</evidence>
<dbReference type="Gene3D" id="3.30.1490.120">
    <property type="entry name" value="RNA polymerase Rpb7-like, N-terminal domain"/>
    <property type="match status" value="1"/>
</dbReference>
<dbReference type="InterPro" id="IPR012340">
    <property type="entry name" value="NA-bd_OB-fold"/>
</dbReference>
<dbReference type="InterPro" id="IPR005576">
    <property type="entry name" value="Rpb7-like_N"/>
</dbReference>
<sequence>MYFLKDLEKLVEIPPESLGPNIEQLVFDKLKRDVLFTVSGRYGYIIAIRRIQTLTEGYIRPGTGNAVFKVVYTAILFKPFRGEVVDAQVTTTTMNGLFCSVGPCSLFLARKMIPPSFQWHQEETPSCYMTSEGTRLQSGSKIRIRILGVSCEQSALTAVASMNEPFLGIIKEEEDTGLIFDEND</sequence>
<dbReference type="CDD" id="cd04329">
    <property type="entry name" value="RNAP_II_Rpb7_N"/>
    <property type="match status" value="1"/>
</dbReference>
<reference evidence="5 6" key="1">
    <citation type="journal article" date="2022" name="bioRxiv">
        <title>Genomics of Preaxostyla Flagellates Illuminates Evolutionary Transitions and the Path Towards Mitochondrial Loss.</title>
        <authorList>
            <person name="Novak L.V.F."/>
            <person name="Treitli S.C."/>
            <person name="Pyrih J."/>
            <person name="Halakuc P."/>
            <person name="Pipaliya S.V."/>
            <person name="Vacek V."/>
            <person name="Brzon O."/>
            <person name="Soukal P."/>
            <person name="Eme L."/>
            <person name="Dacks J.B."/>
            <person name="Karnkowska A."/>
            <person name="Elias M."/>
            <person name="Hampl V."/>
        </authorList>
    </citation>
    <scope>NUCLEOTIDE SEQUENCE [LARGE SCALE GENOMIC DNA]</scope>
    <source>
        <strain evidence="5">NAU3</strain>
        <tissue evidence="5">Gut</tissue>
    </source>
</reference>
<accession>A0ABQ9YLZ8</accession>
<evidence type="ECO:0000256" key="1">
    <source>
        <dbReference type="ARBA" id="ARBA00004123"/>
    </source>
</evidence>
<name>A0ABQ9YLZ8_9EUKA</name>
<evidence type="ECO:0000313" key="5">
    <source>
        <dbReference type="EMBL" id="KAK2964766.1"/>
    </source>
</evidence>
<dbReference type="PANTHER" id="PTHR12709">
    <property type="entry name" value="DNA-DIRECTED RNA POLYMERASE II, III"/>
    <property type="match status" value="1"/>
</dbReference>
<protein>
    <submittedName>
        <fullName evidence="5">DNA-directed RNA polymerase II subunit rpb7</fullName>
    </submittedName>
</protein>
<proteinExistence type="predicted"/>
<keyword evidence="6" id="KW-1185">Reference proteome</keyword>
<dbReference type="SUPFAM" id="SSF50249">
    <property type="entry name" value="Nucleic acid-binding proteins"/>
    <property type="match status" value="1"/>
</dbReference>
<dbReference type="Proteomes" id="UP001281761">
    <property type="component" value="Unassembled WGS sequence"/>
</dbReference>
<evidence type="ECO:0000256" key="3">
    <source>
        <dbReference type="ARBA" id="ARBA00023163"/>
    </source>
</evidence>
<dbReference type="InterPro" id="IPR045113">
    <property type="entry name" value="Rpb7-like"/>
</dbReference>
<comment type="subcellular location">
    <subcellularLocation>
        <location evidence="1">Nucleus</location>
    </subcellularLocation>
</comment>
<dbReference type="InterPro" id="IPR036898">
    <property type="entry name" value="RNA_pol_Rpb7-like_N_sf"/>
</dbReference>
<dbReference type="Pfam" id="PF03876">
    <property type="entry name" value="SHS2_Rpb7-N"/>
    <property type="match status" value="1"/>
</dbReference>
<evidence type="ECO:0000256" key="2">
    <source>
        <dbReference type="ARBA" id="ARBA00022478"/>
    </source>
</evidence>
<dbReference type="Gene3D" id="2.40.50.140">
    <property type="entry name" value="Nucleic acid-binding proteins"/>
    <property type="match status" value="1"/>
</dbReference>
<organism evidence="5 6">
    <name type="scientific">Blattamonas nauphoetae</name>
    <dbReference type="NCBI Taxonomy" id="2049346"/>
    <lineage>
        <taxon>Eukaryota</taxon>
        <taxon>Metamonada</taxon>
        <taxon>Preaxostyla</taxon>
        <taxon>Oxymonadida</taxon>
        <taxon>Blattamonas</taxon>
    </lineage>
</organism>